<dbReference type="RefSeq" id="WP_092353518.1">
    <property type="nucleotide sequence ID" value="NZ_FOIN01000010.1"/>
</dbReference>
<keyword evidence="4 10" id="KW-0808">Transferase</keyword>
<dbReference type="GeneID" id="78288235"/>
<comment type="function">
    <text evidence="12">Flavin transferase that catalyzes the transfer of the FMN moiety of FAD and its covalent binding to the hydroxyl group of a threonine residue in a target flavoprotein.</text>
</comment>
<feature type="binding site" evidence="11">
    <location>
        <position position="283"/>
    </location>
    <ligand>
        <name>Mg(2+)</name>
        <dbReference type="ChEBI" id="CHEBI:18420"/>
    </ligand>
</feature>
<evidence type="ECO:0000313" key="14">
    <source>
        <dbReference type="Proteomes" id="UP000198558"/>
    </source>
</evidence>
<dbReference type="InterPro" id="IPR003374">
    <property type="entry name" value="ApbE-like_sf"/>
</dbReference>
<feature type="binding site" evidence="11">
    <location>
        <position position="171"/>
    </location>
    <ligand>
        <name>Mg(2+)</name>
        <dbReference type="ChEBI" id="CHEBI:18420"/>
    </ligand>
</feature>
<protein>
    <recommendedName>
        <fullName evidence="2 10">FAD:protein FMN transferase</fullName>
        <ecNumber evidence="1 10">2.7.1.180</ecNumber>
    </recommendedName>
    <alternativeName>
        <fullName evidence="8 10">Flavin transferase</fullName>
    </alternativeName>
</protein>
<sequence>MLKRRLMIIGFVLGCLIFSGCSDGVVTSKSVSESIFAMDTYMTVTAYGNEAQNAVTEAIAEIERLDKLLSVENKQSEIFLLNQNGGGKLSKDTKYLLEQSLKLWTETDGKFDITIYPIMKAWGFIDKNYVIPDSNTLNQLLSLVNSSTIKINEQKSTVTFEKPGTKIDLGGIAKGYTSSKIMDIFRKHNISKGLVNLGGNVQVLGKKSNNKMWQVAIKDPDSTDYLGVLQAEDCAVITSGGYERYFEQDGFIYHHIIDPLTGYPADTDLKSVTIISGDGTLADGLSTALFIMGKDKAVDYWKKNSKKFNMILLDVKGNLYTTEGIVDQFISEHNIEIIKI</sequence>
<keyword evidence="6 10" id="KW-0274">FAD</keyword>
<comment type="catalytic activity">
    <reaction evidence="9 10 12">
        <text>L-threonyl-[protein] + FAD = FMN-L-threonyl-[protein] + AMP + H(+)</text>
        <dbReference type="Rhea" id="RHEA:36847"/>
        <dbReference type="Rhea" id="RHEA-COMP:11060"/>
        <dbReference type="Rhea" id="RHEA-COMP:11061"/>
        <dbReference type="ChEBI" id="CHEBI:15378"/>
        <dbReference type="ChEBI" id="CHEBI:30013"/>
        <dbReference type="ChEBI" id="CHEBI:57692"/>
        <dbReference type="ChEBI" id="CHEBI:74257"/>
        <dbReference type="ChEBI" id="CHEBI:456215"/>
        <dbReference type="EC" id="2.7.1.180"/>
    </reaction>
</comment>
<accession>A0A1I0EF10</accession>
<dbReference type="Pfam" id="PF02424">
    <property type="entry name" value="ApbE"/>
    <property type="match status" value="1"/>
</dbReference>
<comment type="subcellular location">
    <subcellularLocation>
        <location evidence="12">Cell inner membrane</location>
        <topology evidence="12">Lipid-anchor</topology>
        <orientation evidence="12">Periplasmic side</orientation>
    </subcellularLocation>
</comment>
<gene>
    <name evidence="13" type="ORF">SAMN04489758_11077</name>
</gene>
<evidence type="ECO:0000256" key="12">
    <source>
        <dbReference type="RuleBase" id="RU363002"/>
    </source>
</evidence>
<dbReference type="Proteomes" id="UP000198558">
    <property type="component" value="Unassembled WGS sequence"/>
</dbReference>
<evidence type="ECO:0000256" key="10">
    <source>
        <dbReference type="PIRNR" id="PIRNR006268"/>
    </source>
</evidence>
<dbReference type="OrthoDB" id="9778595at2"/>
<dbReference type="AlphaFoldDB" id="A0A1I0EF10"/>
<evidence type="ECO:0000256" key="2">
    <source>
        <dbReference type="ARBA" id="ARBA00016337"/>
    </source>
</evidence>
<dbReference type="SUPFAM" id="SSF143631">
    <property type="entry name" value="ApbE-like"/>
    <property type="match status" value="1"/>
</dbReference>
<evidence type="ECO:0000256" key="4">
    <source>
        <dbReference type="ARBA" id="ARBA00022679"/>
    </source>
</evidence>
<evidence type="ECO:0000256" key="3">
    <source>
        <dbReference type="ARBA" id="ARBA00022630"/>
    </source>
</evidence>
<evidence type="ECO:0000256" key="9">
    <source>
        <dbReference type="ARBA" id="ARBA00048540"/>
    </source>
</evidence>
<keyword evidence="12" id="KW-0997">Cell inner membrane</keyword>
<feature type="binding site" evidence="11">
    <location>
        <position position="287"/>
    </location>
    <ligand>
        <name>Mg(2+)</name>
        <dbReference type="ChEBI" id="CHEBI:18420"/>
    </ligand>
</feature>
<evidence type="ECO:0000313" key="13">
    <source>
        <dbReference type="EMBL" id="SET43115.1"/>
    </source>
</evidence>
<evidence type="ECO:0000256" key="11">
    <source>
        <dbReference type="PIRSR" id="PIRSR006268-2"/>
    </source>
</evidence>
<comment type="similarity">
    <text evidence="10 12">Belongs to the ApbE family.</text>
</comment>
<dbReference type="PIRSF" id="PIRSF006268">
    <property type="entry name" value="ApbE"/>
    <property type="match status" value="1"/>
</dbReference>
<keyword evidence="5 10" id="KW-0479">Metal-binding</keyword>
<evidence type="ECO:0000256" key="7">
    <source>
        <dbReference type="ARBA" id="ARBA00022842"/>
    </source>
</evidence>
<dbReference type="EMBL" id="FOIN01000010">
    <property type="protein sequence ID" value="SET43115.1"/>
    <property type="molecule type" value="Genomic_DNA"/>
</dbReference>
<keyword evidence="3 10" id="KW-0285">Flavoprotein</keyword>
<name>A0A1I0EF10_9FIRM</name>
<keyword evidence="12" id="KW-1003">Cell membrane</keyword>
<keyword evidence="12" id="KW-0472">Membrane</keyword>
<evidence type="ECO:0000256" key="6">
    <source>
        <dbReference type="ARBA" id="ARBA00022827"/>
    </source>
</evidence>
<dbReference type="GO" id="GO:0016740">
    <property type="term" value="F:transferase activity"/>
    <property type="evidence" value="ECO:0007669"/>
    <property type="project" value="UniProtKB-UniRule"/>
</dbReference>
<dbReference type="EC" id="2.7.1.180" evidence="1 10"/>
<dbReference type="InterPro" id="IPR024932">
    <property type="entry name" value="ApbE"/>
</dbReference>
<reference evidence="14" key="1">
    <citation type="submission" date="2016-10" db="EMBL/GenBank/DDBJ databases">
        <authorList>
            <person name="Varghese N."/>
            <person name="Submissions S."/>
        </authorList>
    </citation>
    <scope>NUCLEOTIDE SEQUENCE [LARGE SCALE GENOMIC DNA]</scope>
    <source>
        <strain evidence="14">DSM 1551</strain>
    </source>
</reference>
<keyword evidence="14" id="KW-1185">Reference proteome</keyword>
<dbReference type="PANTHER" id="PTHR30040">
    <property type="entry name" value="THIAMINE BIOSYNTHESIS LIPOPROTEIN APBE"/>
    <property type="match status" value="1"/>
</dbReference>
<evidence type="ECO:0000256" key="1">
    <source>
        <dbReference type="ARBA" id="ARBA00011955"/>
    </source>
</evidence>
<dbReference type="GO" id="GO:0046872">
    <property type="term" value="F:metal ion binding"/>
    <property type="evidence" value="ECO:0007669"/>
    <property type="project" value="UniProtKB-UniRule"/>
</dbReference>
<keyword evidence="7 10" id="KW-0460">Magnesium</keyword>
<organism evidence="13 14">
    <name type="scientific">Thomasclavelia cocleata</name>
    <dbReference type="NCBI Taxonomy" id="69824"/>
    <lineage>
        <taxon>Bacteria</taxon>
        <taxon>Bacillati</taxon>
        <taxon>Bacillota</taxon>
        <taxon>Erysipelotrichia</taxon>
        <taxon>Erysipelotrichales</taxon>
        <taxon>Coprobacillaceae</taxon>
        <taxon>Thomasclavelia</taxon>
    </lineage>
</organism>
<dbReference type="GO" id="GO:0005886">
    <property type="term" value="C:plasma membrane"/>
    <property type="evidence" value="ECO:0007669"/>
    <property type="project" value="UniProtKB-SubCell"/>
</dbReference>
<evidence type="ECO:0000256" key="5">
    <source>
        <dbReference type="ARBA" id="ARBA00022723"/>
    </source>
</evidence>
<comment type="cofactor">
    <cofactor evidence="11">
        <name>Mg(2+)</name>
        <dbReference type="ChEBI" id="CHEBI:18420"/>
    </cofactor>
    <cofactor evidence="11">
        <name>Mn(2+)</name>
        <dbReference type="ChEBI" id="CHEBI:29035"/>
    </cofactor>
    <text evidence="11">Magnesium. Can also use manganese.</text>
</comment>
<dbReference type="Gene3D" id="3.10.520.10">
    <property type="entry name" value="ApbE-like domains"/>
    <property type="match status" value="1"/>
</dbReference>
<evidence type="ECO:0000256" key="8">
    <source>
        <dbReference type="ARBA" id="ARBA00031306"/>
    </source>
</evidence>
<dbReference type="PANTHER" id="PTHR30040:SF2">
    <property type="entry name" value="FAD:PROTEIN FMN TRANSFERASE"/>
    <property type="match status" value="1"/>
</dbReference>
<proteinExistence type="inferred from homology"/>
<dbReference type="PROSITE" id="PS51257">
    <property type="entry name" value="PROKAR_LIPOPROTEIN"/>
    <property type="match status" value="1"/>
</dbReference>
<keyword evidence="12 13" id="KW-0449">Lipoprotein</keyword>